<feature type="transmembrane region" description="Helical" evidence="1">
    <location>
        <begin position="136"/>
        <end position="156"/>
    </location>
</feature>
<comment type="caution">
    <text evidence="2">The sequence shown here is derived from an EMBL/GenBank/DDBJ whole genome shotgun (WGS) entry which is preliminary data.</text>
</comment>
<dbReference type="AlphaFoldDB" id="A0A7W9J775"/>
<sequence>MRAYLHTAPRWVLCLVYGVPFGAVMSVGILSDNGPLEMIVFGLVGGLLYGVLASAAAAKPRREVQDLLGEISRDQYPTVFRAARRGPVPTDPATRTAARKLAGHDLVQARIGTFIALPFAALMIAATVVGRDPESPWFAVLSALTAAVTAYQVYLWRTFKRRIESLALTDDFV</sequence>
<gene>
    <name evidence="2" type="ORF">HDA39_003323</name>
</gene>
<feature type="transmembrane region" description="Helical" evidence="1">
    <location>
        <begin position="36"/>
        <end position="58"/>
    </location>
</feature>
<feature type="transmembrane region" description="Helical" evidence="1">
    <location>
        <begin position="12"/>
        <end position="30"/>
    </location>
</feature>
<reference evidence="2 3" key="1">
    <citation type="submission" date="2020-08" db="EMBL/GenBank/DDBJ databases">
        <title>Sequencing the genomes of 1000 actinobacteria strains.</title>
        <authorList>
            <person name="Klenk H.-P."/>
        </authorList>
    </citation>
    <scope>NUCLEOTIDE SEQUENCE [LARGE SCALE GENOMIC DNA]</scope>
    <source>
        <strain evidence="2 3">DSM 28967</strain>
    </source>
</reference>
<name>A0A7W9J775_9ACTN</name>
<evidence type="ECO:0000313" key="3">
    <source>
        <dbReference type="Proteomes" id="UP000549971"/>
    </source>
</evidence>
<dbReference type="EMBL" id="JACHMY010000001">
    <property type="protein sequence ID" value="MBB5836589.1"/>
    <property type="molecule type" value="Genomic_DNA"/>
</dbReference>
<feature type="transmembrane region" description="Helical" evidence="1">
    <location>
        <begin position="109"/>
        <end position="130"/>
    </location>
</feature>
<organism evidence="2 3">
    <name type="scientific">Kribbella italica</name>
    <dbReference type="NCBI Taxonomy" id="1540520"/>
    <lineage>
        <taxon>Bacteria</taxon>
        <taxon>Bacillati</taxon>
        <taxon>Actinomycetota</taxon>
        <taxon>Actinomycetes</taxon>
        <taxon>Propionibacteriales</taxon>
        <taxon>Kribbellaceae</taxon>
        <taxon>Kribbella</taxon>
    </lineage>
</organism>
<accession>A0A7W9J775</accession>
<evidence type="ECO:0000256" key="1">
    <source>
        <dbReference type="SAM" id="Phobius"/>
    </source>
</evidence>
<evidence type="ECO:0000313" key="2">
    <source>
        <dbReference type="EMBL" id="MBB5836589.1"/>
    </source>
</evidence>
<keyword evidence="1" id="KW-0472">Membrane</keyword>
<proteinExistence type="predicted"/>
<keyword evidence="1" id="KW-1133">Transmembrane helix</keyword>
<dbReference type="RefSeq" id="WP_184796084.1">
    <property type="nucleotide sequence ID" value="NZ_JACHMY010000001.1"/>
</dbReference>
<protein>
    <submittedName>
        <fullName evidence="2">Uncharacterized protein</fullName>
    </submittedName>
</protein>
<dbReference type="Proteomes" id="UP000549971">
    <property type="component" value="Unassembled WGS sequence"/>
</dbReference>
<keyword evidence="3" id="KW-1185">Reference proteome</keyword>
<keyword evidence="1" id="KW-0812">Transmembrane</keyword>